<dbReference type="InterPro" id="IPR017850">
    <property type="entry name" value="Alkaline_phosphatase_core_sf"/>
</dbReference>
<evidence type="ECO:0000256" key="1">
    <source>
        <dbReference type="ARBA" id="ARBA00022801"/>
    </source>
</evidence>
<gene>
    <name evidence="2" type="ORF">R50_0665</name>
</gene>
<dbReference type="InterPro" id="IPR007312">
    <property type="entry name" value="Phosphoesterase"/>
</dbReference>
<keyword evidence="1 2" id="KW-0378">Hydrolase</keyword>
<dbReference type="PANTHER" id="PTHR31956">
    <property type="entry name" value="NON-SPECIFIC PHOSPHOLIPASE C4-RELATED"/>
    <property type="match status" value="1"/>
</dbReference>
<dbReference type="KEGG" id="hfv:R50_0665"/>
<protein>
    <submittedName>
        <fullName evidence="2">Putative Acid phosphatase</fullName>
        <ecNumber evidence="2">3.1.3.2</ecNumber>
    </submittedName>
</protein>
<evidence type="ECO:0000313" key="3">
    <source>
        <dbReference type="Proteomes" id="UP000503399"/>
    </source>
</evidence>
<dbReference type="GO" id="GO:0003993">
    <property type="term" value="F:acid phosphatase activity"/>
    <property type="evidence" value="ECO:0007669"/>
    <property type="project" value="UniProtKB-EC"/>
</dbReference>
<dbReference type="EC" id="3.1.3.2" evidence="2"/>
<dbReference type="Gene3D" id="3.40.720.10">
    <property type="entry name" value="Alkaline Phosphatase, subunit A"/>
    <property type="match status" value="1"/>
</dbReference>
<dbReference type="Proteomes" id="UP000503399">
    <property type="component" value="Chromosome"/>
</dbReference>
<dbReference type="AlphaFoldDB" id="A0A6F8ZE14"/>
<evidence type="ECO:0000313" key="2">
    <source>
        <dbReference type="EMBL" id="CAB1128171.1"/>
    </source>
</evidence>
<reference evidence="2 3" key="1">
    <citation type="submission" date="2020-02" db="EMBL/GenBank/DDBJ databases">
        <authorList>
            <person name="Hogendoorn C."/>
        </authorList>
    </citation>
    <scope>NUCLEOTIDE SEQUENCE [LARGE SCALE GENOMIC DNA]</scope>
    <source>
        <strain evidence="2">R501</strain>
    </source>
</reference>
<dbReference type="Pfam" id="PF04185">
    <property type="entry name" value="Phosphoesterase"/>
    <property type="match status" value="1"/>
</dbReference>
<proteinExistence type="predicted"/>
<dbReference type="EMBL" id="LR778114">
    <property type="protein sequence ID" value="CAB1128171.1"/>
    <property type="molecule type" value="Genomic_DNA"/>
</dbReference>
<organism evidence="2 3">
    <name type="scientific">Candidatus Hydrogenisulfobacillus filiaventi</name>
    <dbReference type="NCBI Taxonomy" id="2707344"/>
    <lineage>
        <taxon>Bacteria</taxon>
        <taxon>Bacillati</taxon>
        <taxon>Bacillota</taxon>
        <taxon>Clostridia</taxon>
        <taxon>Eubacteriales</taxon>
        <taxon>Clostridiales Family XVII. Incertae Sedis</taxon>
        <taxon>Candidatus Hydrogenisulfobacillus</taxon>
    </lineage>
</organism>
<accession>A0A6F8ZE14</accession>
<sequence length="357" mass="38945">MHQGRQRGRQAAGMVLGVLLLLAAAADALLPRPRPWPREPAGPVPDFSHVFLIVLENHSPASLLHNPRAPYIRHLAATWGYEADDYGVTHPSLPNYIALLAGRTGGSHSDSPAQQFGFPTLAGQLDAHHLSWQAVMQGLPAPGYTGAWYPPPPAAPRYARKHDPFLAFPALARDRRRVVPLRVLARELRDGQVPRLVWITPDLCHDMHGQPPGRGRACPPSDPGRLVADGDRFLARWVPRILHSTAWRGQAVIFITWDESGRPSGLEGWRAYFAAGPGAPPLLPAWPPAGLIGGGRVPLIVIARGGPHPLVLDWPADHYAVLKTIEAGWHLGYLGHAASPAVPVLWPFWHGRPGRRP</sequence>
<keyword evidence="3" id="KW-1185">Reference proteome</keyword>
<dbReference type="GO" id="GO:0009395">
    <property type="term" value="P:phospholipid catabolic process"/>
    <property type="evidence" value="ECO:0007669"/>
    <property type="project" value="TreeGrafter"/>
</dbReference>
<dbReference type="PANTHER" id="PTHR31956:SF8">
    <property type="entry name" value="ACID PHOSPHATASE PHOA (AFU_ORTHOLOGUE AFUA_1G03570)"/>
    <property type="match status" value="1"/>
</dbReference>
<name>A0A6F8ZE14_9FIRM</name>